<name>A0A9P6FIH5_9FUNG</name>
<feature type="region of interest" description="Disordered" evidence="1">
    <location>
        <begin position="377"/>
        <end position="417"/>
    </location>
</feature>
<feature type="compositionally biased region" description="Low complexity" evidence="1">
    <location>
        <begin position="28"/>
        <end position="69"/>
    </location>
</feature>
<protein>
    <submittedName>
        <fullName evidence="2">Uncharacterized protein</fullName>
    </submittedName>
</protein>
<feature type="compositionally biased region" description="Polar residues" evidence="1">
    <location>
        <begin position="300"/>
        <end position="309"/>
    </location>
</feature>
<keyword evidence="3" id="KW-1185">Reference proteome</keyword>
<evidence type="ECO:0000313" key="2">
    <source>
        <dbReference type="EMBL" id="KAF9550859.1"/>
    </source>
</evidence>
<sequence length="840" mass="90572">MAAIAHRTSKTKSRHGKPMPPELVLQETTPQQSQTLSNNSSSSINSQPPQQQLSHQQQQRQQNGVFQGQGQQRLPLTLSDPHSGVGGLGVGLGGGGGATQFQTYTAQYPSYRPYTPTTPTTPTALLPIAIPMTPTAISPRSEHSASFPSLPKPASTAGGLFPYGKGGHRGSITRRMPSNEFSLYDPYRSRQPGISANKVKNDYQAQSPKRDSPATFPNHPHPYYSGHGSNEELHNLHIQLLDGSGLTDEQAFTMMHPPPSIGQREDQYRHSPTLVASQTLAASYTGRPESPFQPYLPYQPYSNQQQLPSPTIADTYRSSGSMSSPGLGPYISHYGVHEERSEYKADPYRSAYSQSTSNNHHNNNTNSAAAAASLHSPYLGSGGGSPNMHEDFSSSFESRVSGLSSQPNSSNSLRYPMRDLAGQDSNQALSASYYEHGRNQLHQQSKKATATATSSENGAMQSDPDFSTAVAIPSGKHARQSRNQHPSQPSKTDSSGTKKAKTVEEDEDDDILQKLGVLSTRSSASRSGGTRSGLTQASGRSRRKGQWASDSEEEGRAKAGGARRRRGGSSRQRRDAQGRCCCCTTRVCVIMTLSFLVCLSLTLFFVVPRTPVFTYDSVMPNGPVLTSSDGIEEPFHIQLLIDSTANYLPIRLNSLDLKIWLQTESIKIADNVNLASAFVIQPRVEEVVSIPMKLQYRTVTKGNVEDRILDDLIEACTPTPSPMPMLSTLPNKQPLGVDVVVGGKLDVWGLSWVWKPAFSFSVENIPCPINAASQFSGNHSSSSGVVTIPLATALVVGITAVVPSMTSDPSQPTPTLTRTTVDAGRTTSAASFPSSTPTTI</sequence>
<feature type="compositionally biased region" description="Low complexity" evidence="1">
    <location>
        <begin position="826"/>
        <end position="840"/>
    </location>
</feature>
<feature type="region of interest" description="Disordered" evidence="1">
    <location>
        <begin position="805"/>
        <end position="840"/>
    </location>
</feature>
<dbReference type="EMBL" id="JAAAXW010000008">
    <property type="protein sequence ID" value="KAF9550859.1"/>
    <property type="molecule type" value="Genomic_DNA"/>
</dbReference>
<accession>A0A9P6FIH5</accession>
<dbReference type="AlphaFoldDB" id="A0A9P6FIH5"/>
<evidence type="ECO:0000256" key="1">
    <source>
        <dbReference type="SAM" id="MobiDB-lite"/>
    </source>
</evidence>
<feature type="compositionally biased region" description="Low complexity" evidence="1">
    <location>
        <begin position="518"/>
        <end position="535"/>
    </location>
</feature>
<organism evidence="2 3">
    <name type="scientific">Mortierella hygrophila</name>
    <dbReference type="NCBI Taxonomy" id="979708"/>
    <lineage>
        <taxon>Eukaryota</taxon>
        <taxon>Fungi</taxon>
        <taxon>Fungi incertae sedis</taxon>
        <taxon>Mucoromycota</taxon>
        <taxon>Mortierellomycotina</taxon>
        <taxon>Mortierellomycetes</taxon>
        <taxon>Mortierellales</taxon>
        <taxon>Mortierellaceae</taxon>
        <taxon>Mortierella</taxon>
    </lineage>
</organism>
<dbReference type="Proteomes" id="UP000723463">
    <property type="component" value="Unassembled WGS sequence"/>
</dbReference>
<evidence type="ECO:0000313" key="3">
    <source>
        <dbReference type="Proteomes" id="UP000723463"/>
    </source>
</evidence>
<feature type="compositionally biased region" description="Low complexity" evidence="1">
    <location>
        <begin position="401"/>
        <end position="413"/>
    </location>
</feature>
<feature type="compositionally biased region" description="Polar residues" evidence="1">
    <location>
        <begin position="483"/>
        <end position="497"/>
    </location>
</feature>
<feature type="compositionally biased region" description="Polar residues" evidence="1">
    <location>
        <begin position="440"/>
        <end position="460"/>
    </location>
</feature>
<comment type="caution">
    <text evidence="2">The sequence shown here is derived from an EMBL/GenBank/DDBJ whole genome shotgun (WGS) entry which is preliminary data.</text>
</comment>
<proteinExistence type="predicted"/>
<gene>
    <name evidence="2" type="ORF">EC957_011406</name>
</gene>
<feature type="region of interest" description="Disordered" evidence="1">
    <location>
        <begin position="1"/>
        <end position="69"/>
    </location>
</feature>
<reference evidence="2" key="1">
    <citation type="journal article" date="2020" name="Fungal Divers.">
        <title>Resolving the Mortierellaceae phylogeny through synthesis of multi-gene phylogenetics and phylogenomics.</title>
        <authorList>
            <person name="Vandepol N."/>
            <person name="Liber J."/>
            <person name="Desiro A."/>
            <person name="Na H."/>
            <person name="Kennedy M."/>
            <person name="Barry K."/>
            <person name="Grigoriev I.V."/>
            <person name="Miller A.N."/>
            <person name="O'Donnell K."/>
            <person name="Stajich J.E."/>
            <person name="Bonito G."/>
        </authorList>
    </citation>
    <scope>NUCLEOTIDE SEQUENCE</scope>
    <source>
        <strain evidence="2">NRRL 2591</strain>
    </source>
</reference>
<feature type="compositionally biased region" description="Polar residues" evidence="1">
    <location>
        <begin position="805"/>
        <end position="820"/>
    </location>
</feature>
<feature type="region of interest" description="Disordered" evidence="1">
    <location>
        <begin position="438"/>
        <end position="571"/>
    </location>
</feature>
<feature type="compositionally biased region" description="Basic residues" evidence="1">
    <location>
        <begin position="7"/>
        <end position="17"/>
    </location>
</feature>
<feature type="region of interest" description="Disordered" evidence="1">
    <location>
        <begin position="285"/>
        <end position="324"/>
    </location>
</feature>
<feature type="region of interest" description="Disordered" evidence="1">
    <location>
        <begin position="182"/>
        <end position="230"/>
    </location>
</feature>